<proteinExistence type="predicted"/>
<accession>B0E4Y5</accession>
<dbReference type="HOGENOM" id="CLU_2015683_0_0_1"/>
<protein>
    <submittedName>
        <fullName evidence="2">Predicted protein</fullName>
    </submittedName>
</protein>
<evidence type="ECO:0000313" key="3">
    <source>
        <dbReference type="Proteomes" id="UP000001194"/>
    </source>
</evidence>
<feature type="compositionally biased region" description="Polar residues" evidence="1">
    <location>
        <begin position="22"/>
        <end position="38"/>
    </location>
</feature>
<dbReference type="RefSeq" id="XP_001891253.1">
    <property type="nucleotide sequence ID" value="XM_001891218.1"/>
</dbReference>
<dbReference type="GeneID" id="6086909"/>
<name>B0E4Y5_LACBS</name>
<dbReference type="Proteomes" id="UP000001194">
    <property type="component" value="Unassembled WGS sequence"/>
</dbReference>
<dbReference type="AlphaFoldDB" id="B0E4Y5"/>
<dbReference type="InParanoid" id="B0E4Y5"/>
<organism evidence="3">
    <name type="scientific">Laccaria bicolor (strain S238N-H82 / ATCC MYA-4686)</name>
    <name type="common">Bicoloured deceiver</name>
    <name type="synonym">Laccaria laccata var. bicolor</name>
    <dbReference type="NCBI Taxonomy" id="486041"/>
    <lineage>
        <taxon>Eukaryota</taxon>
        <taxon>Fungi</taxon>
        <taxon>Dikarya</taxon>
        <taxon>Basidiomycota</taxon>
        <taxon>Agaricomycotina</taxon>
        <taxon>Agaricomycetes</taxon>
        <taxon>Agaricomycetidae</taxon>
        <taxon>Agaricales</taxon>
        <taxon>Agaricineae</taxon>
        <taxon>Hydnangiaceae</taxon>
        <taxon>Laccaria</taxon>
    </lineage>
</organism>
<dbReference type="KEGG" id="lbc:LACBIDRAFT_336274"/>
<gene>
    <name evidence="2" type="ORF">LACBIDRAFT_336274</name>
</gene>
<keyword evidence="3" id="KW-1185">Reference proteome</keyword>
<feature type="compositionally biased region" description="Polar residues" evidence="1">
    <location>
        <begin position="1"/>
        <end position="11"/>
    </location>
</feature>
<feature type="region of interest" description="Disordered" evidence="1">
    <location>
        <begin position="1"/>
        <end position="50"/>
    </location>
</feature>
<dbReference type="EMBL" id="DS547553">
    <property type="protein sequence ID" value="EDQ98096.1"/>
    <property type="molecule type" value="Genomic_DNA"/>
</dbReference>
<sequence length="123" mass="13382">MARSTRTSTLKATAAVPIEVEPTSSGRQRTLSAKQQQIGDRKRLADNQKGSQVLQVSHRCLTALRQFKSKEICSQMCLAGVSQVMRKLHAGRGGDPSQGMGRLDPSFGVESNWDGKKRAGIQT</sequence>
<reference evidence="2 3" key="1">
    <citation type="journal article" date="2008" name="Nature">
        <title>The genome of Laccaria bicolor provides insights into mycorrhizal symbiosis.</title>
        <authorList>
            <person name="Martin F."/>
            <person name="Aerts A."/>
            <person name="Ahren D."/>
            <person name="Brun A."/>
            <person name="Danchin E.G.J."/>
            <person name="Duchaussoy F."/>
            <person name="Gibon J."/>
            <person name="Kohler A."/>
            <person name="Lindquist E."/>
            <person name="Pereda V."/>
            <person name="Salamov A."/>
            <person name="Shapiro H.J."/>
            <person name="Wuyts J."/>
            <person name="Blaudez D."/>
            <person name="Buee M."/>
            <person name="Brokstein P."/>
            <person name="Canbaeck B."/>
            <person name="Cohen D."/>
            <person name="Courty P.E."/>
            <person name="Coutinho P.M."/>
            <person name="Delaruelle C."/>
            <person name="Detter J.C."/>
            <person name="Deveau A."/>
            <person name="DiFazio S."/>
            <person name="Duplessis S."/>
            <person name="Fraissinet-Tachet L."/>
            <person name="Lucic E."/>
            <person name="Frey-Klett P."/>
            <person name="Fourrey C."/>
            <person name="Feussner I."/>
            <person name="Gay G."/>
            <person name="Grimwood J."/>
            <person name="Hoegger P.J."/>
            <person name="Jain P."/>
            <person name="Kilaru S."/>
            <person name="Labbe J."/>
            <person name="Lin Y.C."/>
            <person name="Legue V."/>
            <person name="Le Tacon F."/>
            <person name="Marmeisse R."/>
            <person name="Melayah D."/>
            <person name="Montanini B."/>
            <person name="Muratet M."/>
            <person name="Nehls U."/>
            <person name="Niculita-Hirzel H."/>
            <person name="Oudot-Le Secq M.P."/>
            <person name="Peter M."/>
            <person name="Quesneville H."/>
            <person name="Rajashekar B."/>
            <person name="Reich M."/>
            <person name="Rouhier N."/>
            <person name="Schmutz J."/>
            <person name="Yin T."/>
            <person name="Chalot M."/>
            <person name="Henrissat B."/>
            <person name="Kuees U."/>
            <person name="Lucas S."/>
            <person name="Van de Peer Y."/>
            <person name="Podila G.K."/>
            <person name="Polle A."/>
            <person name="Pukkila P.J."/>
            <person name="Richardson P.M."/>
            <person name="Rouze P."/>
            <person name="Sanders I.R."/>
            <person name="Stajich J.E."/>
            <person name="Tunlid A."/>
            <person name="Tuskan G."/>
            <person name="Grigoriev I.V."/>
        </authorList>
    </citation>
    <scope>NUCLEOTIDE SEQUENCE [LARGE SCALE GENOMIC DNA]</scope>
    <source>
        <strain evidence="3">S238N-H82 / ATCC MYA-4686</strain>
    </source>
</reference>
<feature type="region of interest" description="Disordered" evidence="1">
    <location>
        <begin position="89"/>
        <end position="123"/>
    </location>
</feature>
<evidence type="ECO:0000256" key="1">
    <source>
        <dbReference type="SAM" id="MobiDB-lite"/>
    </source>
</evidence>
<evidence type="ECO:0000313" key="2">
    <source>
        <dbReference type="EMBL" id="EDQ98096.1"/>
    </source>
</evidence>